<sequence>MKKAVCLIVSVMLLVLAAAGCGSKSETPAKDETKKAETEAKGDGKAEDTSKPIKIALYGPLTGNNAQYGLTYQATINALCEKVNAEGGINGREVVVEVFDDKNDQKEALNVANLIVSDPEIVAVIGSQTSSPTLAAAPVFEEAGIPMITPQASHVDITPTGNHIFSMSCLATFEGGVIAQRMIEDKYTKVAAIYANDDYGLNIIEKWKSDITEANIEIVDTEEYISGQTSDFTPLLSKIKESGAEALYIVPSYADAAMICTQMDQLDMGNIQKYACSMCYTDSFLEAAGEAAEGTKVCNFIYPETTDETFLALKKLLTEKTDMENIDVYATNSHDAFMLLVDAMKEVGTDGDAIAQWLTDVKDWPGACGPITFDETRHPDKQLFWFQVEGGQFNYLGE</sequence>
<feature type="signal peptide" evidence="6">
    <location>
        <begin position="1"/>
        <end position="17"/>
    </location>
</feature>
<evidence type="ECO:0000256" key="6">
    <source>
        <dbReference type="SAM" id="SignalP"/>
    </source>
</evidence>
<dbReference type="Proteomes" id="UP001300383">
    <property type="component" value="Unassembled WGS sequence"/>
</dbReference>
<keyword evidence="9" id="KW-1185">Reference proteome</keyword>
<protein>
    <submittedName>
        <fullName evidence="8">ABC transporter substrate-binding protein</fullName>
    </submittedName>
</protein>
<dbReference type="Pfam" id="PF13458">
    <property type="entry name" value="Peripla_BP_6"/>
    <property type="match status" value="1"/>
</dbReference>
<keyword evidence="4" id="KW-0029">Amino-acid transport</keyword>
<dbReference type="PROSITE" id="PS51257">
    <property type="entry name" value="PROKAR_LIPOPROTEIN"/>
    <property type="match status" value="1"/>
</dbReference>
<feature type="region of interest" description="Disordered" evidence="5">
    <location>
        <begin position="23"/>
        <end position="47"/>
    </location>
</feature>
<keyword evidence="3 6" id="KW-0732">Signal</keyword>
<accession>A0AAP4EZX0</accession>
<gene>
    <name evidence="8" type="ORF">QJ036_07905</name>
</gene>
<feature type="compositionally biased region" description="Basic and acidic residues" evidence="5">
    <location>
        <begin position="27"/>
        <end position="47"/>
    </location>
</feature>
<dbReference type="CDD" id="cd06349">
    <property type="entry name" value="PBP1_ABC_HAAT-like"/>
    <property type="match status" value="1"/>
</dbReference>
<feature type="chain" id="PRO_5043020797" evidence="6">
    <location>
        <begin position="18"/>
        <end position="398"/>
    </location>
</feature>
<dbReference type="SUPFAM" id="SSF53822">
    <property type="entry name" value="Periplasmic binding protein-like I"/>
    <property type="match status" value="1"/>
</dbReference>
<evidence type="ECO:0000256" key="5">
    <source>
        <dbReference type="SAM" id="MobiDB-lite"/>
    </source>
</evidence>
<dbReference type="Gene3D" id="3.40.50.2300">
    <property type="match status" value="2"/>
</dbReference>
<evidence type="ECO:0000313" key="9">
    <source>
        <dbReference type="Proteomes" id="UP001300383"/>
    </source>
</evidence>
<dbReference type="AlphaFoldDB" id="A0AAP4EZX0"/>
<evidence type="ECO:0000256" key="2">
    <source>
        <dbReference type="ARBA" id="ARBA00022448"/>
    </source>
</evidence>
<feature type="domain" description="Leucine-binding protein" evidence="7">
    <location>
        <begin position="52"/>
        <end position="391"/>
    </location>
</feature>
<dbReference type="PANTHER" id="PTHR30483">
    <property type="entry name" value="LEUCINE-SPECIFIC-BINDING PROTEIN"/>
    <property type="match status" value="1"/>
</dbReference>
<organism evidence="8 9">
    <name type="scientific">Fusibacillus kribbianus</name>
    <dbReference type="NCBI Taxonomy" id="3044208"/>
    <lineage>
        <taxon>Bacteria</taxon>
        <taxon>Bacillati</taxon>
        <taxon>Bacillota</taxon>
        <taxon>Clostridia</taxon>
        <taxon>Lachnospirales</taxon>
        <taxon>Lachnospiraceae</taxon>
        <taxon>Fusibacillus</taxon>
    </lineage>
</organism>
<comment type="similarity">
    <text evidence="1">Belongs to the leucine-binding protein family.</text>
</comment>
<dbReference type="InterPro" id="IPR051010">
    <property type="entry name" value="BCAA_transport"/>
</dbReference>
<dbReference type="InterPro" id="IPR028082">
    <property type="entry name" value="Peripla_BP_I"/>
</dbReference>
<dbReference type="RefSeq" id="WP_283230844.1">
    <property type="nucleotide sequence ID" value="NZ_JASGBQ010000012.1"/>
</dbReference>
<dbReference type="PRINTS" id="PR00337">
    <property type="entry name" value="LEUILEVALBP"/>
</dbReference>
<keyword evidence="2" id="KW-0813">Transport</keyword>
<proteinExistence type="inferred from homology"/>
<dbReference type="InterPro" id="IPR028081">
    <property type="entry name" value="Leu-bd"/>
</dbReference>
<dbReference type="GO" id="GO:0006865">
    <property type="term" value="P:amino acid transport"/>
    <property type="evidence" value="ECO:0007669"/>
    <property type="project" value="UniProtKB-KW"/>
</dbReference>
<reference evidence="8 9" key="1">
    <citation type="submission" date="2023-05" db="EMBL/GenBank/DDBJ databases">
        <title>[ruminococcus] sp. nov., isolated from a pig farm feces dump.</title>
        <authorList>
            <person name="Chang Y.-H."/>
        </authorList>
    </citation>
    <scope>NUCLEOTIDE SEQUENCE [LARGE SCALE GENOMIC DNA]</scope>
    <source>
        <strain evidence="8 9">YH-rum2234</strain>
    </source>
</reference>
<evidence type="ECO:0000313" key="8">
    <source>
        <dbReference type="EMBL" id="MDI9242395.1"/>
    </source>
</evidence>
<evidence type="ECO:0000256" key="3">
    <source>
        <dbReference type="ARBA" id="ARBA00022729"/>
    </source>
</evidence>
<dbReference type="PANTHER" id="PTHR30483:SF6">
    <property type="entry name" value="PERIPLASMIC BINDING PROTEIN OF ABC TRANSPORTER FOR NATURAL AMINO ACIDS"/>
    <property type="match status" value="1"/>
</dbReference>
<evidence type="ECO:0000256" key="4">
    <source>
        <dbReference type="ARBA" id="ARBA00022970"/>
    </source>
</evidence>
<dbReference type="InterPro" id="IPR000709">
    <property type="entry name" value="Leu_Ile_Val-bd"/>
</dbReference>
<evidence type="ECO:0000256" key="1">
    <source>
        <dbReference type="ARBA" id="ARBA00010062"/>
    </source>
</evidence>
<evidence type="ECO:0000259" key="7">
    <source>
        <dbReference type="Pfam" id="PF13458"/>
    </source>
</evidence>
<name>A0AAP4EZX0_9FIRM</name>
<dbReference type="EMBL" id="JASGBQ010000012">
    <property type="protein sequence ID" value="MDI9242395.1"/>
    <property type="molecule type" value="Genomic_DNA"/>
</dbReference>
<comment type="caution">
    <text evidence="8">The sequence shown here is derived from an EMBL/GenBank/DDBJ whole genome shotgun (WGS) entry which is preliminary data.</text>
</comment>